<dbReference type="AlphaFoldDB" id="A0A6G4ASN6"/>
<evidence type="ECO:0000313" key="4">
    <source>
        <dbReference type="EMBL" id="NEW75477.1"/>
    </source>
</evidence>
<protein>
    <submittedName>
        <fullName evidence="4">TauD/TfdA family dioxygenase</fullName>
    </submittedName>
</protein>
<accession>A0A6G4ASN6</accession>
<dbReference type="Pfam" id="PF02668">
    <property type="entry name" value="TauD"/>
    <property type="match status" value="1"/>
</dbReference>
<evidence type="ECO:0000256" key="2">
    <source>
        <dbReference type="ARBA" id="ARBA00023004"/>
    </source>
</evidence>
<reference evidence="4" key="1">
    <citation type="submission" date="2020-02" db="EMBL/GenBank/DDBJ databases">
        <title>A new Streptomyces sp. for controlling soil-borne diseases.</title>
        <authorList>
            <person name="Li X."/>
            <person name="Tian Y."/>
            <person name="Gao K."/>
        </authorList>
    </citation>
    <scope>NUCLEOTIDE SEQUENCE [LARGE SCALE GENOMIC DNA]</scope>
    <source>
        <strain evidence="4">0250</strain>
    </source>
</reference>
<keyword evidence="2" id="KW-0408">Iron</keyword>
<dbReference type="InterPro" id="IPR042098">
    <property type="entry name" value="TauD-like_sf"/>
</dbReference>
<organism evidence="4 5">
    <name type="scientific">Streptomyces rhizosphaericus</name>
    <dbReference type="NCBI Taxonomy" id="114699"/>
    <lineage>
        <taxon>Bacteria</taxon>
        <taxon>Bacillati</taxon>
        <taxon>Actinomycetota</taxon>
        <taxon>Actinomycetes</taxon>
        <taxon>Kitasatosporales</taxon>
        <taxon>Streptomycetaceae</taxon>
        <taxon>Streptomyces</taxon>
        <taxon>Streptomyces violaceusniger group</taxon>
    </lineage>
</organism>
<dbReference type="EMBL" id="JAAIKT010000060">
    <property type="protein sequence ID" value="NEW75477.1"/>
    <property type="molecule type" value="Genomic_DNA"/>
</dbReference>
<keyword evidence="1" id="KW-0560">Oxidoreductase</keyword>
<gene>
    <name evidence="4" type="ORF">G4H13_35280</name>
</gene>
<proteinExistence type="predicted"/>
<sequence length="300" mass="33264">MPDEPATTIPAELLHVADWILLNSTHDPFGRRCRRCQDPGTAQTMPPQPVMPSRASAIRLPGGKVDLLMRWRIERGGSRYFRMARMLEDLLNESRVRGWAACQGTLDQVKLDAAMLGWAEVPIRRGGPAVATLRPVDPAEAAPNSLSARYGKGAQPLHTDGAHLPLPPDIVILTSAAPSTTPTCLWSRKRYSGFIGGLPDFVQHGVFLVSSGNDSFFTTAVEGGRLRYDPGCMMPCDARSRQAVQFFQEKEGSVVEHQWDKPNQVLLIDNRRVLHARGSAIHEPQREIQRISFYLNHEAS</sequence>
<comment type="caution">
    <text evidence="4">The sequence shown here is derived from an EMBL/GenBank/DDBJ whole genome shotgun (WGS) entry which is preliminary data.</text>
</comment>
<dbReference type="SUPFAM" id="SSF51197">
    <property type="entry name" value="Clavaminate synthase-like"/>
    <property type="match status" value="1"/>
</dbReference>
<dbReference type="Gene3D" id="3.60.130.10">
    <property type="entry name" value="Clavaminate synthase-like"/>
    <property type="match status" value="1"/>
</dbReference>
<evidence type="ECO:0000259" key="3">
    <source>
        <dbReference type="Pfam" id="PF02668"/>
    </source>
</evidence>
<dbReference type="Proteomes" id="UP000476310">
    <property type="component" value="Unassembled WGS sequence"/>
</dbReference>
<evidence type="ECO:0000256" key="1">
    <source>
        <dbReference type="ARBA" id="ARBA00023002"/>
    </source>
</evidence>
<dbReference type="GO" id="GO:0051213">
    <property type="term" value="F:dioxygenase activity"/>
    <property type="evidence" value="ECO:0007669"/>
    <property type="project" value="UniProtKB-KW"/>
</dbReference>
<keyword evidence="5" id="KW-1185">Reference proteome</keyword>
<keyword evidence="4" id="KW-0223">Dioxygenase</keyword>
<feature type="domain" description="TauD/TfdA-like" evidence="3">
    <location>
        <begin position="240"/>
        <end position="291"/>
    </location>
</feature>
<name>A0A6G4ASN6_9ACTN</name>
<dbReference type="InterPro" id="IPR003819">
    <property type="entry name" value="TauD/TfdA-like"/>
</dbReference>
<evidence type="ECO:0000313" key="5">
    <source>
        <dbReference type="Proteomes" id="UP000476310"/>
    </source>
</evidence>